<dbReference type="PRINTS" id="PR00038">
    <property type="entry name" value="HTHLUXR"/>
</dbReference>
<evidence type="ECO:0000313" key="6">
    <source>
        <dbReference type="EMBL" id="PWN60058.1"/>
    </source>
</evidence>
<keyword evidence="7" id="KW-1185">Reference proteome</keyword>
<dbReference type="SMART" id="SM00421">
    <property type="entry name" value="HTH_LUXR"/>
    <property type="match status" value="1"/>
</dbReference>
<evidence type="ECO:0000256" key="2">
    <source>
        <dbReference type="ARBA" id="ARBA00023125"/>
    </source>
</evidence>
<dbReference type="SUPFAM" id="SSF46894">
    <property type="entry name" value="C-terminal effector domain of the bipartite response regulators"/>
    <property type="match status" value="1"/>
</dbReference>
<feature type="domain" description="HTH luxR-type" evidence="4">
    <location>
        <begin position="146"/>
        <end position="211"/>
    </location>
</feature>
<sequence length="215" mass="24539">MLVALIDDHQMIAEAIRNSLLFQRIAAEIEIYGSAQSFFEKTDKSRLPELIITDLLMPGINGVELLKAYHKFILSNNEEHTCKLIVLSTLSDPLTVKMAIRYGANAYLSKESTIEELIEAINECMDGNKYIGRNLRDGIVNNFFNDEQIVYHLSPREKDVLKLICSGKTIKEAAYDMNLSPHTVKSYYKNIMKKFNVNRTSDLIVFAMKNGFYQS</sequence>
<dbReference type="GO" id="GO:0000160">
    <property type="term" value="P:phosphorelay signal transduction system"/>
    <property type="evidence" value="ECO:0007669"/>
    <property type="project" value="InterPro"/>
</dbReference>
<dbReference type="SUPFAM" id="SSF52172">
    <property type="entry name" value="CheY-like"/>
    <property type="match status" value="1"/>
</dbReference>
<dbReference type="GO" id="GO:0006355">
    <property type="term" value="P:regulation of DNA-templated transcription"/>
    <property type="evidence" value="ECO:0007669"/>
    <property type="project" value="InterPro"/>
</dbReference>
<feature type="domain" description="Response regulatory" evidence="5">
    <location>
        <begin position="2"/>
        <end position="125"/>
    </location>
</feature>
<proteinExistence type="predicted"/>
<dbReference type="Gene3D" id="3.40.50.2300">
    <property type="match status" value="1"/>
</dbReference>
<dbReference type="PROSITE" id="PS50043">
    <property type="entry name" value="HTH_LUXR_2"/>
    <property type="match status" value="1"/>
</dbReference>
<dbReference type="InterPro" id="IPR039420">
    <property type="entry name" value="WalR-like"/>
</dbReference>
<dbReference type="InterPro" id="IPR016032">
    <property type="entry name" value="Sig_transdc_resp-reg_C-effctor"/>
</dbReference>
<dbReference type="InterPro" id="IPR036388">
    <property type="entry name" value="WH-like_DNA-bd_sf"/>
</dbReference>
<dbReference type="RefSeq" id="WP_109623903.1">
    <property type="nucleotide sequence ID" value="NZ_PPEI02000009.1"/>
</dbReference>
<evidence type="ECO:0000313" key="7">
    <source>
        <dbReference type="Proteomes" id="UP000236182"/>
    </source>
</evidence>
<protein>
    <submittedName>
        <fullName evidence="6">DNA-binding response regulator</fullName>
    </submittedName>
</protein>
<dbReference type="Proteomes" id="UP000236182">
    <property type="component" value="Unassembled WGS sequence"/>
</dbReference>
<dbReference type="PROSITE" id="PS50110">
    <property type="entry name" value="RESPONSE_REGULATORY"/>
    <property type="match status" value="1"/>
</dbReference>
<evidence type="ECO:0000259" key="4">
    <source>
        <dbReference type="PROSITE" id="PS50043"/>
    </source>
</evidence>
<dbReference type="CDD" id="cd06170">
    <property type="entry name" value="LuxR_C_like"/>
    <property type="match status" value="1"/>
</dbReference>
<dbReference type="InterPro" id="IPR001789">
    <property type="entry name" value="Sig_transdc_resp-reg_receiver"/>
</dbReference>
<dbReference type="Pfam" id="PF00072">
    <property type="entry name" value="Response_reg"/>
    <property type="match status" value="1"/>
</dbReference>
<dbReference type="InterPro" id="IPR000792">
    <property type="entry name" value="Tscrpt_reg_LuxR_C"/>
</dbReference>
<comment type="caution">
    <text evidence="6">The sequence shown here is derived from an EMBL/GenBank/DDBJ whole genome shotgun (WGS) entry which is preliminary data.</text>
</comment>
<evidence type="ECO:0000256" key="1">
    <source>
        <dbReference type="ARBA" id="ARBA00022553"/>
    </source>
</evidence>
<keyword evidence="2 6" id="KW-0238">DNA-binding</keyword>
<dbReference type="Pfam" id="PF00196">
    <property type="entry name" value="GerE"/>
    <property type="match status" value="1"/>
</dbReference>
<dbReference type="EMBL" id="PPEI02000009">
    <property type="protein sequence ID" value="PWN60058.1"/>
    <property type="molecule type" value="Genomic_DNA"/>
</dbReference>
<accession>A0A316WLK2</accession>
<dbReference type="PANTHER" id="PTHR43214:SF44">
    <property type="entry name" value="TWO-COMPONENT RESPONSE REGULATOR"/>
    <property type="match status" value="1"/>
</dbReference>
<reference evidence="6" key="1">
    <citation type="submission" date="2018-04" db="EMBL/GenBank/DDBJ databases">
        <title>Draft Genome Sequences of Chryseobacterium lactis NCTC11390T isolated from milk, Chryseobacterium oncorhynchi 701B-08T from rainbow trout, and Chryseobacterium viscerum 687B-08T from diseased fish.</title>
        <authorList>
            <person name="Jeong J.-J."/>
            <person name="Lee Y.J."/>
            <person name="Pathiraja D."/>
            <person name="Park B."/>
            <person name="Choi I.-G."/>
            <person name="Kim K.D."/>
        </authorList>
    </citation>
    <scope>NUCLEOTIDE SEQUENCE [LARGE SCALE GENOMIC DNA]</scope>
    <source>
        <strain evidence="6">701B-08</strain>
    </source>
</reference>
<dbReference type="SMART" id="SM00448">
    <property type="entry name" value="REC"/>
    <property type="match status" value="1"/>
</dbReference>
<name>A0A316WLK2_9FLAO</name>
<keyword evidence="1 3" id="KW-0597">Phosphoprotein</keyword>
<organism evidence="6 7">
    <name type="scientific">Chryseobacterium oncorhynchi</name>
    <dbReference type="NCBI Taxonomy" id="741074"/>
    <lineage>
        <taxon>Bacteria</taxon>
        <taxon>Pseudomonadati</taxon>
        <taxon>Bacteroidota</taxon>
        <taxon>Flavobacteriia</taxon>
        <taxon>Flavobacteriales</taxon>
        <taxon>Weeksellaceae</taxon>
        <taxon>Chryseobacterium group</taxon>
        <taxon>Chryseobacterium</taxon>
    </lineage>
</organism>
<dbReference type="AlphaFoldDB" id="A0A316WLK2"/>
<dbReference type="InterPro" id="IPR058245">
    <property type="entry name" value="NreC/VraR/RcsB-like_REC"/>
</dbReference>
<dbReference type="InterPro" id="IPR011006">
    <property type="entry name" value="CheY-like_superfamily"/>
</dbReference>
<dbReference type="GO" id="GO:0003677">
    <property type="term" value="F:DNA binding"/>
    <property type="evidence" value="ECO:0007669"/>
    <property type="project" value="UniProtKB-KW"/>
</dbReference>
<evidence type="ECO:0000256" key="3">
    <source>
        <dbReference type="PROSITE-ProRule" id="PRU00169"/>
    </source>
</evidence>
<dbReference type="CDD" id="cd17535">
    <property type="entry name" value="REC_NarL-like"/>
    <property type="match status" value="1"/>
</dbReference>
<dbReference type="OrthoDB" id="9797341at2"/>
<feature type="modified residue" description="4-aspartylphosphate" evidence="3">
    <location>
        <position position="54"/>
    </location>
</feature>
<gene>
    <name evidence="6" type="ORF">C1638_021050</name>
</gene>
<dbReference type="Gene3D" id="1.10.10.10">
    <property type="entry name" value="Winged helix-like DNA-binding domain superfamily/Winged helix DNA-binding domain"/>
    <property type="match status" value="1"/>
</dbReference>
<dbReference type="PANTHER" id="PTHR43214">
    <property type="entry name" value="TWO-COMPONENT RESPONSE REGULATOR"/>
    <property type="match status" value="1"/>
</dbReference>
<evidence type="ECO:0000259" key="5">
    <source>
        <dbReference type="PROSITE" id="PS50110"/>
    </source>
</evidence>